<proteinExistence type="predicted"/>
<evidence type="ECO:0000313" key="1">
    <source>
        <dbReference type="EMBL" id="MFF0545943.1"/>
    </source>
</evidence>
<evidence type="ECO:0000313" key="2">
    <source>
        <dbReference type="Proteomes" id="UP001601444"/>
    </source>
</evidence>
<dbReference type="RefSeq" id="WP_052313503.1">
    <property type="nucleotide sequence ID" value="NZ_JBIAMX010000017.1"/>
</dbReference>
<organism evidence="1 2">
    <name type="scientific">Nocardia thailandica</name>
    <dbReference type="NCBI Taxonomy" id="257275"/>
    <lineage>
        <taxon>Bacteria</taxon>
        <taxon>Bacillati</taxon>
        <taxon>Actinomycetota</taxon>
        <taxon>Actinomycetes</taxon>
        <taxon>Mycobacteriales</taxon>
        <taxon>Nocardiaceae</taxon>
        <taxon>Nocardia</taxon>
    </lineage>
</organism>
<sequence>MTTRHPEHGPAGDGVPPLRFVGAAGGPRLHHSRVAVSVDAEFRQLLMLRAVGETVALVTDFPLDAVVDLRVALDEVATRLISSAVRDSVLGCEFDADAEGITVRLHTVVEVDDPLDEAGFSWHILRAITDHLTVRNHPYDAAVAGHPVEVVFGRRRAGHPDR</sequence>
<dbReference type="GO" id="GO:0005524">
    <property type="term" value="F:ATP binding"/>
    <property type="evidence" value="ECO:0007669"/>
    <property type="project" value="UniProtKB-KW"/>
</dbReference>
<dbReference type="EMBL" id="JBIAMX010000017">
    <property type="protein sequence ID" value="MFF0545943.1"/>
    <property type="molecule type" value="Genomic_DNA"/>
</dbReference>
<dbReference type="Proteomes" id="UP001601444">
    <property type="component" value="Unassembled WGS sequence"/>
</dbReference>
<gene>
    <name evidence="1" type="ORF">ACFYTF_24190</name>
</gene>
<comment type="caution">
    <text evidence="1">The sequence shown here is derived from an EMBL/GenBank/DDBJ whole genome shotgun (WGS) entry which is preliminary data.</text>
</comment>
<accession>A0ABW6PU34</accession>
<name>A0ABW6PU34_9NOCA</name>
<protein>
    <submittedName>
        <fullName evidence="1">ATP-binding protein</fullName>
    </submittedName>
</protein>
<keyword evidence="1" id="KW-0547">Nucleotide-binding</keyword>
<keyword evidence="1" id="KW-0067">ATP-binding</keyword>
<reference evidence="1 2" key="1">
    <citation type="submission" date="2024-10" db="EMBL/GenBank/DDBJ databases">
        <title>The Natural Products Discovery Center: Release of the First 8490 Sequenced Strains for Exploring Actinobacteria Biosynthetic Diversity.</title>
        <authorList>
            <person name="Kalkreuter E."/>
            <person name="Kautsar S.A."/>
            <person name="Yang D."/>
            <person name="Bader C.D."/>
            <person name="Teijaro C.N."/>
            <person name="Fluegel L."/>
            <person name="Davis C.M."/>
            <person name="Simpson J.R."/>
            <person name="Lauterbach L."/>
            <person name="Steele A.D."/>
            <person name="Gui C."/>
            <person name="Meng S."/>
            <person name="Li G."/>
            <person name="Viehrig K."/>
            <person name="Ye F."/>
            <person name="Su P."/>
            <person name="Kiefer A.F."/>
            <person name="Nichols A."/>
            <person name="Cepeda A.J."/>
            <person name="Yan W."/>
            <person name="Fan B."/>
            <person name="Jiang Y."/>
            <person name="Adhikari A."/>
            <person name="Zheng C.-J."/>
            <person name="Schuster L."/>
            <person name="Cowan T.M."/>
            <person name="Smanski M.J."/>
            <person name="Chevrette M.G."/>
            <person name="De Carvalho L.P.S."/>
            <person name="Shen B."/>
        </authorList>
    </citation>
    <scope>NUCLEOTIDE SEQUENCE [LARGE SCALE GENOMIC DNA]</scope>
    <source>
        <strain evidence="1 2">NPDC004045</strain>
    </source>
</reference>
<keyword evidence="2" id="KW-1185">Reference proteome</keyword>